<dbReference type="EMBL" id="JBIGIC010000008">
    <property type="protein sequence ID" value="MFG6488309.1"/>
    <property type="molecule type" value="Genomic_DNA"/>
</dbReference>
<dbReference type="InterPro" id="IPR002104">
    <property type="entry name" value="Integrase_catalytic"/>
</dbReference>
<reference evidence="8 9" key="1">
    <citation type="submission" date="2024-08" db="EMBL/GenBank/DDBJ databases">
        <authorList>
            <person name="Lu H."/>
        </authorList>
    </citation>
    <scope>NUCLEOTIDE SEQUENCE [LARGE SCALE GENOMIC DNA]</scope>
    <source>
        <strain evidence="8 9">BYS78W</strain>
    </source>
</reference>
<proteinExistence type="inferred from homology"/>
<dbReference type="InterPro" id="IPR010998">
    <property type="entry name" value="Integrase_recombinase_N"/>
</dbReference>
<protein>
    <submittedName>
        <fullName evidence="8">Phage integrase family protein</fullName>
    </submittedName>
</protein>
<evidence type="ECO:0000256" key="3">
    <source>
        <dbReference type="ARBA" id="ARBA00023125"/>
    </source>
</evidence>
<dbReference type="RefSeq" id="WP_394412952.1">
    <property type="nucleotide sequence ID" value="NZ_JBIGIC010000008.1"/>
</dbReference>
<dbReference type="Gene3D" id="1.10.150.130">
    <property type="match status" value="1"/>
</dbReference>
<sequence>MRDDRVLGLHHFAFLRAGLHGLDLQAAFVRYLAWCDSTTDLRHATHRHAALLAIVRSACGQLASTLPSGHPAHQALADLQFNMRPAARTLPSLDEWAASEGLDRDFYSEEELLAEYRAAHGLDNLDAARAAEEAGWQDRAGRAVKALNLAEALLARRPSVHDSVDAWLDRTVARRLRAAGLATLSDLVLRINTRGRRWWRRSGVGERRGDRIVQWLLAQRDALDVDLRPHSISPAVQGEVTSVRHEVTGHAYEIIMPRQFGLLPLEQLAVPRELSGASGVFRSHGPNTLGASNDLEAVEAWLQRFGERSATLRSYRKESERFLLWCLLEVGKPLSSVTSPDCQAFRTFLAAVPAKWVNVMPVSRSDAMWRPFRGQLSPASQRQALVIVQALYEGLVAAGYLVANPMRSVLKASALPAVRMQVQQRSFTAAEVQHLRMSVELEADGPHRRRLRALVELLLACGIRLDELAQATHSDLRQVEVDGESSSAWVLTVVGKRRKAREVPVPDDVVAWLEAHALDLPAATTARPLVAALEPAPGGAGVSGRALTPSGLYALLKRFLGRCSATAAARGLDDEHVAAASTHWLRHTFGRRAAVAGVPVEVICQAMGHASLTTTSIYLTQERSRMIRELRRIPNQG</sequence>
<dbReference type="Pfam" id="PF00589">
    <property type="entry name" value="Phage_integrase"/>
    <property type="match status" value="1"/>
</dbReference>
<evidence type="ECO:0000256" key="5">
    <source>
        <dbReference type="PROSITE-ProRule" id="PRU01248"/>
    </source>
</evidence>
<evidence type="ECO:0000313" key="9">
    <source>
        <dbReference type="Proteomes" id="UP001606134"/>
    </source>
</evidence>
<comment type="caution">
    <text evidence="8">The sequence shown here is derived from an EMBL/GenBank/DDBJ whole genome shotgun (WGS) entry which is preliminary data.</text>
</comment>
<dbReference type="Gene3D" id="1.10.443.10">
    <property type="entry name" value="Intergrase catalytic core"/>
    <property type="match status" value="1"/>
</dbReference>
<evidence type="ECO:0000256" key="2">
    <source>
        <dbReference type="ARBA" id="ARBA00022908"/>
    </source>
</evidence>
<dbReference type="Pfam" id="PF12482">
    <property type="entry name" value="DUF3701"/>
    <property type="match status" value="1"/>
</dbReference>
<dbReference type="PANTHER" id="PTHR30349">
    <property type="entry name" value="PHAGE INTEGRASE-RELATED"/>
    <property type="match status" value="1"/>
</dbReference>
<dbReference type="PROSITE" id="PS51900">
    <property type="entry name" value="CB"/>
    <property type="match status" value="1"/>
</dbReference>
<keyword evidence="2" id="KW-0229">DNA integration</keyword>
<accession>A0ABW7HEI4</accession>
<feature type="domain" description="Tyr recombinase" evidence="6">
    <location>
        <begin position="422"/>
        <end position="632"/>
    </location>
</feature>
<dbReference type="InterPro" id="IPR011010">
    <property type="entry name" value="DNA_brk_join_enz"/>
</dbReference>
<dbReference type="PROSITE" id="PS51898">
    <property type="entry name" value="TYR_RECOMBINASE"/>
    <property type="match status" value="1"/>
</dbReference>
<evidence type="ECO:0000259" key="6">
    <source>
        <dbReference type="PROSITE" id="PS51898"/>
    </source>
</evidence>
<evidence type="ECO:0000256" key="1">
    <source>
        <dbReference type="ARBA" id="ARBA00008857"/>
    </source>
</evidence>
<evidence type="ECO:0000259" key="7">
    <source>
        <dbReference type="PROSITE" id="PS51900"/>
    </source>
</evidence>
<comment type="similarity">
    <text evidence="1">Belongs to the 'phage' integrase family.</text>
</comment>
<keyword evidence="9" id="KW-1185">Reference proteome</keyword>
<keyword evidence="4" id="KW-0233">DNA recombination</keyword>
<dbReference type="SUPFAM" id="SSF56349">
    <property type="entry name" value="DNA breaking-rejoining enzymes"/>
    <property type="match status" value="1"/>
</dbReference>
<name>A0ABW7HEI4_9BURK</name>
<dbReference type="CDD" id="cd00397">
    <property type="entry name" value="DNA_BRE_C"/>
    <property type="match status" value="1"/>
</dbReference>
<dbReference type="Proteomes" id="UP001606134">
    <property type="component" value="Unassembled WGS sequence"/>
</dbReference>
<dbReference type="PANTHER" id="PTHR30349:SF41">
    <property type="entry name" value="INTEGRASE_RECOMBINASE PROTEIN MJ0367-RELATED"/>
    <property type="match status" value="1"/>
</dbReference>
<gene>
    <name evidence="8" type="ORF">ACG04R_16600</name>
</gene>
<dbReference type="InterPro" id="IPR022169">
    <property type="entry name" value="DUF3701"/>
</dbReference>
<organism evidence="8 9">
    <name type="scientific">Pelomonas candidula</name>
    <dbReference type="NCBI Taxonomy" id="3299025"/>
    <lineage>
        <taxon>Bacteria</taxon>
        <taxon>Pseudomonadati</taxon>
        <taxon>Pseudomonadota</taxon>
        <taxon>Betaproteobacteria</taxon>
        <taxon>Burkholderiales</taxon>
        <taxon>Sphaerotilaceae</taxon>
        <taxon>Roseateles</taxon>
    </lineage>
</organism>
<dbReference type="InterPro" id="IPR013762">
    <property type="entry name" value="Integrase-like_cat_sf"/>
</dbReference>
<evidence type="ECO:0000256" key="4">
    <source>
        <dbReference type="ARBA" id="ARBA00023172"/>
    </source>
</evidence>
<dbReference type="InterPro" id="IPR044068">
    <property type="entry name" value="CB"/>
</dbReference>
<evidence type="ECO:0000313" key="8">
    <source>
        <dbReference type="EMBL" id="MFG6488309.1"/>
    </source>
</evidence>
<keyword evidence="3 5" id="KW-0238">DNA-binding</keyword>
<dbReference type="InterPro" id="IPR050090">
    <property type="entry name" value="Tyrosine_recombinase_XerCD"/>
</dbReference>
<feature type="domain" description="Core-binding (CB)" evidence="7">
    <location>
        <begin position="296"/>
        <end position="396"/>
    </location>
</feature>